<protein>
    <recommendedName>
        <fullName evidence="9">Holliday junction branch migration complex subunit RuvB</fullName>
        <ecNumber evidence="9">3.6.4.-</ecNumber>
    </recommendedName>
</protein>
<keyword evidence="6 9" id="KW-0238">DNA-binding</keyword>
<feature type="domain" description="AAA+ ATPase" evidence="10">
    <location>
        <begin position="53"/>
        <end position="184"/>
    </location>
</feature>
<dbReference type="GO" id="GO:0006281">
    <property type="term" value="P:DNA repair"/>
    <property type="evidence" value="ECO:0007669"/>
    <property type="project" value="UniProtKB-UniRule"/>
</dbReference>
<dbReference type="GO" id="GO:0016887">
    <property type="term" value="F:ATP hydrolysis activity"/>
    <property type="evidence" value="ECO:0007669"/>
    <property type="project" value="RHEA"/>
</dbReference>
<feature type="binding site" evidence="9">
    <location>
        <position position="69"/>
    </location>
    <ligand>
        <name>ATP</name>
        <dbReference type="ChEBI" id="CHEBI:30616"/>
    </ligand>
</feature>
<reference evidence="11 12" key="1">
    <citation type="submission" date="2017-11" db="EMBL/GenBank/DDBJ databases">
        <title>Genome-resolved metagenomics identifies genetic mobility, metabolic interactions, and unexpected diversity in perchlorate-reducing communities.</title>
        <authorList>
            <person name="Barnum T.P."/>
            <person name="Figueroa I.A."/>
            <person name="Carlstrom C.I."/>
            <person name="Lucas L.N."/>
            <person name="Engelbrektson A.L."/>
            <person name="Coates J.D."/>
        </authorList>
    </citation>
    <scope>NUCLEOTIDE SEQUENCE [LARGE SCALE GENOMIC DNA]</scope>
    <source>
        <strain evidence="11">BM706</strain>
    </source>
</reference>
<keyword evidence="2 9" id="KW-0547">Nucleotide-binding</keyword>
<feature type="binding site" evidence="9">
    <location>
        <position position="23"/>
    </location>
    <ligand>
        <name>ATP</name>
        <dbReference type="ChEBI" id="CHEBI:30616"/>
    </ligand>
</feature>
<feature type="binding site" evidence="9">
    <location>
        <position position="68"/>
    </location>
    <ligand>
        <name>ATP</name>
        <dbReference type="ChEBI" id="CHEBI:30616"/>
    </ligand>
</feature>
<accession>A0A2N5ZFN0</accession>
<name>A0A2N5ZFN0_MUIH1</name>
<evidence type="ECO:0000256" key="2">
    <source>
        <dbReference type="ARBA" id="ARBA00022741"/>
    </source>
</evidence>
<feature type="binding site" evidence="9">
    <location>
        <position position="183"/>
    </location>
    <ligand>
        <name>ATP</name>
        <dbReference type="ChEBI" id="CHEBI:30616"/>
    </ligand>
</feature>
<dbReference type="GO" id="GO:0006310">
    <property type="term" value="P:DNA recombination"/>
    <property type="evidence" value="ECO:0007669"/>
    <property type="project" value="UniProtKB-UniRule"/>
</dbReference>
<comment type="caution">
    <text evidence="9">Lacks conserved residue(s) required for the propagation of feature annotation.</text>
</comment>
<dbReference type="PANTHER" id="PTHR42848">
    <property type="match status" value="1"/>
</dbReference>
<comment type="subcellular location">
    <subcellularLocation>
        <location evidence="9">Cytoplasm</location>
    </subcellularLocation>
</comment>
<dbReference type="Pfam" id="PF05496">
    <property type="entry name" value="RuvB_N"/>
    <property type="match status" value="1"/>
</dbReference>
<feature type="binding site" evidence="9">
    <location>
        <position position="317"/>
    </location>
    <ligand>
        <name>DNA</name>
        <dbReference type="ChEBI" id="CHEBI:16991"/>
    </ligand>
</feature>
<dbReference type="InterPro" id="IPR004605">
    <property type="entry name" value="DNA_helicase_Holl-junc_RuvB"/>
</dbReference>
<evidence type="ECO:0000256" key="8">
    <source>
        <dbReference type="ARBA" id="ARBA00023204"/>
    </source>
</evidence>
<evidence type="ECO:0000256" key="9">
    <source>
        <dbReference type="HAMAP-Rule" id="MF_00016"/>
    </source>
</evidence>
<comment type="subunit">
    <text evidence="9">Homohexamer. Forms an RuvA(8)-RuvB(12)-Holliday junction (HJ) complex. HJ DNA is sandwiched between 2 RuvA tetramers; dsDNA enters through RuvA and exits via RuvB. An RuvB hexamer assembles on each DNA strand where it exits the tetramer. Each RuvB hexamer is contacted by two RuvA subunits (via domain III) on 2 adjacent RuvB subunits; this complex drives branch migration. In the full resolvosome a probable DNA-RuvA(4)-RuvB(12)-RuvC(2) complex forms which resolves the HJ.</text>
</comment>
<dbReference type="SMART" id="SM00382">
    <property type="entry name" value="AAA"/>
    <property type="match status" value="1"/>
</dbReference>
<dbReference type="InterPro" id="IPR008823">
    <property type="entry name" value="RuvB_wg_C"/>
</dbReference>
<feature type="binding site" evidence="9">
    <location>
        <position position="22"/>
    </location>
    <ligand>
        <name>ATP</name>
        <dbReference type="ChEBI" id="CHEBI:30616"/>
    </ligand>
</feature>
<dbReference type="EMBL" id="PKTG01000087">
    <property type="protein sequence ID" value="PLX17424.1"/>
    <property type="molecule type" value="Genomic_DNA"/>
</dbReference>
<evidence type="ECO:0000256" key="7">
    <source>
        <dbReference type="ARBA" id="ARBA00023172"/>
    </source>
</evidence>
<evidence type="ECO:0000313" key="11">
    <source>
        <dbReference type="EMBL" id="PLX17424.1"/>
    </source>
</evidence>
<comment type="domain">
    <text evidence="9">Has 3 domains, the large (RuvB-L) and small ATPase (RuvB-S) domains and the C-terminal head (RuvB-H) domain. The head domain binds DNA, while the ATPase domains jointly bind ATP, ADP or are empty depending on the state of the subunit in the translocation cycle. During a single DNA translocation step the structure of each domain remains the same, but their relative positions change.</text>
</comment>
<comment type="similarity">
    <text evidence="9">Belongs to the RuvB family.</text>
</comment>
<evidence type="ECO:0000256" key="4">
    <source>
        <dbReference type="ARBA" id="ARBA00022801"/>
    </source>
</evidence>
<feature type="binding site" evidence="9">
    <location>
        <position position="220"/>
    </location>
    <ligand>
        <name>ATP</name>
        <dbReference type="ChEBI" id="CHEBI:30616"/>
    </ligand>
</feature>
<dbReference type="GO" id="GO:0005737">
    <property type="term" value="C:cytoplasm"/>
    <property type="evidence" value="ECO:0007669"/>
    <property type="project" value="UniProtKB-SubCell"/>
</dbReference>
<dbReference type="AlphaFoldDB" id="A0A2N5ZFN0"/>
<evidence type="ECO:0000256" key="1">
    <source>
        <dbReference type="ARBA" id="ARBA00022490"/>
    </source>
</evidence>
<comment type="function">
    <text evidence="9">The RuvA-RuvB-RuvC complex processes Holliday junction (HJ) DNA during genetic recombination and DNA repair, while the RuvA-RuvB complex plays an important role in the rescue of blocked DNA replication forks via replication fork reversal (RFR). RuvA specifically binds to HJ cruciform DNA, conferring on it an open structure. The RuvB hexamer acts as an ATP-dependent pump, pulling dsDNA into and through the RuvAB complex. RuvB forms 2 homohexamers on either side of HJ DNA bound by 1 or 2 RuvA tetramers; 4 subunits per hexamer contact DNA at a time. Coordinated motions by a converter formed by DNA-disengaged RuvB subunits stimulates ATP hydrolysis and nucleotide exchange. Immobilization of the converter enables RuvB to convert the ATP-contained energy into a lever motion, pulling 2 nucleotides of DNA out of the RuvA tetramer per ATP hydrolyzed, thus driving DNA branch migration. The RuvB motors rotate together with the DNA substrate, which together with the progressing nucleotide cycle form the mechanistic basis for DNA recombination by continuous HJ branch migration. Branch migration allows RuvC to scan DNA until it finds its consensus sequence, where it cleaves and resolves cruciform DNA.</text>
</comment>
<dbReference type="InterPro" id="IPR036388">
    <property type="entry name" value="WH-like_DNA-bd_sf"/>
</dbReference>
<dbReference type="PANTHER" id="PTHR42848:SF1">
    <property type="entry name" value="HOLLIDAY JUNCTION BRANCH MIGRATION COMPLEX SUBUNIT RUVB"/>
    <property type="match status" value="1"/>
</dbReference>
<keyword evidence="8 9" id="KW-0234">DNA repair</keyword>
<proteinExistence type="inferred from homology"/>
<comment type="caution">
    <text evidence="11">The sequence shown here is derived from an EMBL/GenBank/DDBJ whole genome shotgun (WGS) entry which is preliminary data.</text>
</comment>
<evidence type="ECO:0000313" key="12">
    <source>
        <dbReference type="Proteomes" id="UP000234857"/>
    </source>
</evidence>
<gene>
    <name evidence="9" type="primary">ruvB</name>
    <name evidence="11" type="ORF">C0601_07640</name>
</gene>
<feature type="binding site" evidence="9">
    <location>
        <position position="68"/>
    </location>
    <ligand>
        <name>Mg(2+)</name>
        <dbReference type="ChEBI" id="CHEBI:18420"/>
    </ligand>
</feature>
<feature type="region of interest" description="Small ATPAse domain (RuvB-S)" evidence="9">
    <location>
        <begin position="184"/>
        <end position="254"/>
    </location>
</feature>
<dbReference type="GO" id="GO:0000400">
    <property type="term" value="F:four-way junction DNA binding"/>
    <property type="evidence" value="ECO:0007669"/>
    <property type="project" value="UniProtKB-UniRule"/>
</dbReference>
<keyword evidence="5 9" id="KW-0067">ATP-binding</keyword>
<evidence type="ECO:0000259" key="10">
    <source>
        <dbReference type="SMART" id="SM00382"/>
    </source>
</evidence>
<dbReference type="EC" id="3.6.4.-" evidence="9"/>
<feature type="binding site" evidence="9">
    <location>
        <position position="67"/>
    </location>
    <ligand>
        <name>ATP</name>
        <dbReference type="ChEBI" id="CHEBI:30616"/>
    </ligand>
</feature>
<feature type="binding site" evidence="9">
    <location>
        <position position="312"/>
    </location>
    <ligand>
        <name>DNA</name>
        <dbReference type="ChEBI" id="CHEBI:16991"/>
    </ligand>
</feature>
<evidence type="ECO:0000256" key="3">
    <source>
        <dbReference type="ARBA" id="ARBA00022763"/>
    </source>
</evidence>
<keyword evidence="3 9" id="KW-0227">DNA damage</keyword>
<dbReference type="NCBIfam" id="TIGR00635">
    <property type="entry name" value="ruvB"/>
    <property type="match status" value="1"/>
</dbReference>
<feature type="binding site" evidence="9">
    <location>
        <position position="173"/>
    </location>
    <ligand>
        <name>ATP</name>
        <dbReference type="ChEBI" id="CHEBI:30616"/>
    </ligand>
</feature>
<comment type="catalytic activity">
    <reaction evidence="9">
        <text>ATP + H2O = ADP + phosphate + H(+)</text>
        <dbReference type="Rhea" id="RHEA:13065"/>
        <dbReference type="ChEBI" id="CHEBI:15377"/>
        <dbReference type="ChEBI" id="CHEBI:15378"/>
        <dbReference type="ChEBI" id="CHEBI:30616"/>
        <dbReference type="ChEBI" id="CHEBI:43474"/>
        <dbReference type="ChEBI" id="CHEBI:456216"/>
    </reaction>
</comment>
<dbReference type="InterPro" id="IPR003593">
    <property type="entry name" value="AAA+_ATPase"/>
</dbReference>
<dbReference type="Pfam" id="PF17864">
    <property type="entry name" value="AAA_lid_4"/>
    <property type="match status" value="1"/>
</dbReference>
<dbReference type="SUPFAM" id="SSF52540">
    <property type="entry name" value="P-loop containing nucleoside triphosphate hydrolases"/>
    <property type="match status" value="1"/>
</dbReference>
<dbReference type="InterPro" id="IPR041445">
    <property type="entry name" value="AAA_lid_4"/>
</dbReference>
<evidence type="ECO:0000256" key="6">
    <source>
        <dbReference type="ARBA" id="ARBA00023125"/>
    </source>
</evidence>
<dbReference type="Proteomes" id="UP000234857">
    <property type="component" value="Unassembled WGS sequence"/>
</dbReference>
<dbReference type="NCBIfam" id="NF000868">
    <property type="entry name" value="PRK00080.1"/>
    <property type="match status" value="1"/>
</dbReference>
<dbReference type="InterPro" id="IPR027417">
    <property type="entry name" value="P-loop_NTPase"/>
</dbReference>
<dbReference type="SUPFAM" id="SSF46785">
    <property type="entry name" value="Winged helix' DNA-binding domain"/>
    <property type="match status" value="1"/>
</dbReference>
<dbReference type="CDD" id="cd00009">
    <property type="entry name" value="AAA"/>
    <property type="match status" value="1"/>
</dbReference>
<dbReference type="Gene3D" id="1.10.8.60">
    <property type="match status" value="1"/>
</dbReference>
<dbReference type="Gene3D" id="3.40.50.300">
    <property type="entry name" value="P-loop containing nucleotide triphosphate hydrolases"/>
    <property type="match status" value="1"/>
</dbReference>
<keyword evidence="4 9" id="KW-0378">Hydrolase</keyword>
<keyword evidence="7 9" id="KW-0233">DNA recombination</keyword>
<dbReference type="Pfam" id="PF05491">
    <property type="entry name" value="WHD_RuvB"/>
    <property type="match status" value="1"/>
</dbReference>
<dbReference type="HAMAP" id="MF_00016">
    <property type="entry name" value="DNA_HJ_migration_RuvB"/>
    <property type="match status" value="1"/>
</dbReference>
<dbReference type="GO" id="GO:0005524">
    <property type="term" value="F:ATP binding"/>
    <property type="evidence" value="ECO:0007669"/>
    <property type="project" value="UniProtKB-UniRule"/>
</dbReference>
<dbReference type="Gene3D" id="1.10.10.10">
    <property type="entry name" value="Winged helix-like DNA-binding domain superfamily/Winged helix DNA-binding domain"/>
    <property type="match status" value="1"/>
</dbReference>
<dbReference type="GO" id="GO:0048476">
    <property type="term" value="C:Holliday junction resolvase complex"/>
    <property type="evidence" value="ECO:0007669"/>
    <property type="project" value="UniProtKB-UniRule"/>
</dbReference>
<feature type="binding site" evidence="9">
    <location>
        <position position="64"/>
    </location>
    <ligand>
        <name>ATP</name>
        <dbReference type="ChEBI" id="CHEBI:30616"/>
    </ligand>
</feature>
<dbReference type="InterPro" id="IPR008824">
    <property type="entry name" value="RuvB-like_N"/>
</dbReference>
<evidence type="ECO:0000256" key="5">
    <source>
        <dbReference type="ARBA" id="ARBA00022840"/>
    </source>
</evidence>
<dbReference type="GO" id="GO:0009378">
    <property type="term" value="F:four-way junction helicase activity"/>
    <property type="evidence" value="ECO:0007669"/>
    <property type="project" value="InterPro"/>
</dbReference>
<feature type="region of interest" description="Head domain (RuvB-H)" evidence="9">
    <location>
        <begin position="257"/>
        <end position="331"/>
    </location>
</feature>
<dbReference type="InterPro" id="IPR036390">
    <property type="entry name" value="WH_DNA-bd_sf"/>
</dbReference>
<organism evidence="11 12">
    <name type="scientific">Muiribacterium halophilum</name>
    <dbReference type="NCBI Taxonomy" id="2053465"/>
    <lineage>
        <taxon>Bacteria</taxon>
        <taxon>Candidatus Muiribacteriota</taxon>
        <taxon>Candidatus Muiribacteriia</taxon>
        <taxon>Candidatus Muiribacteriales</taxon>
        <taxon>Candidatus Muiribacteriaceae</taxon>
        <taxon>Candidatus Muiribacterium</taxon>
    </lineage>
</organism>
<sequence>MIEEKVSRIVDPKERNDLDSSLRPTNLKEFIGQKKAKDKMRLLIDSAISRGDSSDHILLSGPPGLGKTTLATIVAKELNSNIKITSAPTLTKTGDIAKMLTDLNNNDILFIDEIHRLSRTVEEVLYSPMEEYRLDILIGKGQTSKSITLPLKKFTLVGATTMSGKLSSPLRSRFGMHIRLDYYDDKDLALIDKRYAELIGIDLDDDALLKLAGCSRGTPRIAIRILRRVRDFAVRHNKTKVDLEMVKETLRILEIDDMGLDFMDRKILNTLIKKYDGGPASLDTIAMSIGEEAASIYEVYEPFLLQLGFISRTNRGRIATDAAYRYLNINR</sequence>
<keyword evidence="11" id="KW-0347">Helicase</keyword>
<keyword evidence="1 9" id="KW-0963">Cytoplasm</keyword>